<evidence type="ECO:0000256" key="1">
    <source>
        <dbReference type="SAM" id="MobiDB-lite"/>
    </source>
</evidence>
<comment type="caution">
    <text evidence="2">The sequence shown here is derived from an EMBL/GenBank/DDBJ whole genome shotgun (WGS) entry which is preliminary data.</text>
</comment>
<feature type="region of interest" description="Disordered" evidence="1">
    <location>
        <begin position="89"/>
        <end position="116"/>
    </location>
</feature>
<dbReference type="EMBL" id="SGPM01000125">
    <property type="protein sequence ID" value="THH29399.1"/>
    <property type="molecule type" value="Genomic_DNA"/>
</dbReference>
<proteinExistence type="predicted"/>
<organism evidence="2 3">
    <name type="scientific">Antrodiella citrinella</name>
    <dbReference type="NCBI Taxonomy" id="2447956"/>
    <lineage>
        <taxon>Eukaryota</taxon>
        <taxon>Fungi</taxon>
        <taxon>Dikarya</taxon>
        <taxon>Basidiomycota</taxon>
        <taxon>Agaricomycotina</taxon>
        <taxon>Agaricomycetes</taxon>
        <taxon>Polyporales</taxon>
        <taxon>Steccherinaceae</taxon>
        <taxon>Antrodiella</taxon>
    </lineage>
</organism>
<feature type="compositionally biased region" description="Polar residues" evidence="1">
    <location>
        <begin position="14"/>
        <end position="35"/>
    </location>
</feature>
<feature type="region of interest" description="Disordered" evidence="1">
    <location>
        <begin position="1"/>
        <end position="35"/>
    </location>
</feature>
<evidence type="ECO:0000313" key="2">
    <source>
        <dbReference type="EMBL" id="THH29399.1"/>
    </source>
</evidence>
<evidence type="ECO:0000313" key="3">
    <source>
        <dbReference type="Proteomes" id="UP000308730"/>
    </source>
</evidence>
<reference evidence="2 3" key="1">
    <citation type="submission" date="2019-02" db="EMBL/GenBank/DDBJ databases">
        <title>Genome sequencing of the rare red list fungi Antrodiella citrinella (Flaviporus citrinellus).</title>
        <authorList>
            <person name="Buettner E."/>
            <person name="Kellner H."/>
        </authorList>
    </citation>
    <scope>NUCLEOTIDE SEQUENCE [LARGE SCALE GENOMIC DNA]</scope>
    <source>
        <strain evidence="2 3">DSM 108506</strain>
    </source>
</reference>
<gene>
    <name evidence="2" type="ORF">EUX98_g4774</name>
</gene>
<dbReference type="AlphaFoldDB" id="A0A4S4MTB3"/>
<keyword evidence="3" id="KW-1185">Reference proteome</keyword>
<protein>
    <submittedName>
        <fullName evidence="2">Uncharacterized protein</fullName>
    </submittedName>
</protein>
<dbReference type="OrthoDB" id="2758749at2759"/>
<dbReference type="Proteomes" id="UP000308730">
    <property type="component" value="Unassembled WGS sequence"/>
</dbReference>
<accession>A0A4S4MTB3</accession>
<name>A0A4S4MTB3_9APHY</name>
<sequence>MSTEFDSDFLSGLTGPSSAPFQSHPPSSPPEMTTIRSPLEAYHTETQYRVAAESYCHFALREMSRMKKIETGSKESFLTGPKAMVALRREEEEEGEDKEKECRAQGKQKKKAAAVQDKQKKKVDAALVAQDRRAELDKLGTNVRFLNSIKYKSREELDDIAYVLGLPMAMFEGARAMDIRDALEKEFQKRPSLKNDPRFSGLFTANRNSTLKRKLEDVAVEAVHVADEVSSYLSANPASTPMTSQAAPQLGPFIHVPSIPSYWAPAPPPPPPSHQIQVPAYYHPVQYLHQHSTSASASPNTFAPFGQHYSYAASSS</sequence>